<evidence type="ECO:0000313" key="2">
    <source>
        <dbReference type="WBParaSite" id="BXY_1466700.1"/>
    </source>
</evidence>
<sequence length="110" mass="12821">MCMQRINGVYETKLPPLFKALMDMGHTAKIKSLTNATKISLDQIRRIDEEDAHIDVDELKVVYFYEVCYKKENFAFLFAPFAKQAHLFMTNRNQQLGNVKKVFIEELEGT</sequence>
<dbReference type="WBParaSite" id="BXY_1466700.1">
    <property type="protein sequence ID" value="BXY_1466700.1"/>
    <property type="gene ID" value="BXY_1466700"/>
</dbReference>
<protein>
    <submittedName>
        <fullName evidence="2">DUF2179 domain-containing protein</fullName>
    </submittedName>
</protein>
<accession>A0A1I7SNM7</accession>
<proteinExistence type="predicted"/>
<dbReference type="AlphaFoldDB" id="A0A1I7SNM7"/>
<dbReference type="Proteomes" id="UP000095284">
    <property type="component" value="Unplaced"/>
</dbReference>
<evidence type="ECO:0000313" key="1">
    <source>
        <dbReference type="Proteomes" id="UP000095284"/>
    </source>
</evidence>
<organism evidence="1 2">
    <name type="scientific">Bursaphelenchus xylophilus</name>
    <name type="common">Pinewood nematode worm</name>
    <name type="synonym">Aphelenchoides xylophilus</name>
    <dbReference type="NCBI Taxonomy" id="6326"/>
    <lineage>
        <taxon>Eukaryota</taxon>
        <taxon>Metazoa</taxon>
        <taxon>Ecdysozoa</taxon>
        <taxon>Nematoda</taxon>
        <taxon>Chromadorea</taxon>
        <taxon>Rhabditida</taxon>
        <taxon>Tylenchina</taxon>
        <taxon>Tylenchomorpha</taxon>
        <taxon>Aphelenchoidea</taxon>
        <taxon>Aphelenchoididae</taxon>
        <taxon>Bursaphelenchus</taxon>
    </lineage>
</organism>
<name>A0A1I7SNM7_BURXY</name>
<reference evidence="2" key="1">
    <citation type="submission" date="2016-11" db="UniProtKB">
        <authorList>
            <consortium name="WormBaseParasite"/>
        </authorList>
    </citation>
    <scope>IDENTIFICATION</scope>
</reference>